<dbReference type="PANTHER" id="PTHR43679:SF2">
    <property type="entry name" value="OCTANOYL-[GCVH]:PROTEIN N-OCTANOYLTRANSFERASE"/>
    <property type="match status" value="1"/>
</dbReference>
<organism evidence="2 3">
    <name type="scientific">Chlamydophila parapsittaci</name>
    <dbReference type="NCBI Taxonomy" id="344886"/>
    <lineage>
        <taxon>Bacteria</taxon>
        <taxon>Pseudomonadati</taxon>
        <taxon>Chlamydiota</taxon>
        <taxon>Chlamydiia</taxon>
        <taxon>Chlamydiales</taxon>
        <taxon>Chlamydiaceae</taxon>
        <taxon>Chlamydia/Chlamydophila group</taxon>
        <taxon>Chlamydia</taxon>
    </lineage>
</organism>
<name>A0ABX5VYA8_9CHLA</name>
<feature type="domain" description="BPL/LPL catalytic" evidence="1">
    <location>
        <begin position="34"/>
        <end position="243"/>
    </location>
</feature>
<protein>
    <submittedName>
        <fullName evidence="2">Lipoate--protein ligase family protein</fullName>
    </submittedName>
</protein>
<gene>
    <name evidence="2" type="ORF">FI836_04515</name>
</gene>
<dbReference type="Proteomes" id="UP000320536">
    <property type="component" value="Chromosome"/>
</dbReference>
<sequence>MPTFLVMTVRIVDSGKGSAETHMARDKYLLEHLKKGEVILHLYEWDSLYPLTYGLFMRPEKFLIDNRAALGMDAAVRPTGGGFVFHHGDYAFSLLVSSEHPLYAPTVLENYYTVNQMVLQVLSRVFRIKGSLSFDEDMHHPKTSNFCMARASKYDILMGDKKVGGAAQRTVKQGFLHQGSVFLSGSSLEFYETFLLPEVIDIIVPAIEKRAFFPLGLSAPSSDLLEARREIKEGLIQIFSRGCL</sequence>
<dbReference type="InterPro" id="IPR004143">
    <property type="entry name" value="BPL_LPL_catalytic"/>
</dbReference>
<dbReference type="PROSITE" id="PS51733">
    <property type="entry name" value="BPL_LPL_CATALYTIC"/>
    <property type="match status" value="1"/>
</dbReference>
<dbReference type="EMBL" id="CP041038">
    <property type="protein sequence ID" value="QDE37537.1"/>
    <property type="molecule type" value="Genomic_DNA"/>
</dbReference>
<evidence type="ECO:0000259" key="1">
    <source>
        <dbReference type="PROSITE" id="PS51733"/>
    </source>
</evidence>
<dbReference type="Pfam" id="PF03099">
    <property type="entry name" value="BPL_LplA_LipB"/>
    <property type="match status" value="1"/>
</dbReference>
<dbReference type="InterPro" id="IPR045864">
    <property type="entry name" value="aa-tRNA-synth_II/BPL/LPL"/>
</dbReference>
<dbReference type="GO" id="GO:0016874">
    <property type="term" value="F:ligase activity"/>
    <property type="evidence" value="ECO:0007669"/>
    <property type="project" value="UniProtKB-KW"/>
</dbReference>
<evidence type="ECO:0000313" key="3">
    <source>
        <dbReference type="Proteomes" id="UP000320536"/>
    </source>
</evidence>
<dbReference type="InterPro" id="IPR050664">
    <property type="entry name" value="Octanoyltrans_LipM/LipL"/>
</dbReference>
<dbReference type="SUPFAM" id="SSF55681">
    <property type="entry name" value="Class II aaRS and biotin synthetases"/>
    <property type="match status" value="1"/>
</dbReference>
<keyword evidence="2" id="KW-0436">Ligase</keyword>
<dbReference type="PANTHER" id="PTHR43679">
    <property type="entry name" value="OCTANOYLTRANSFERASE LIPM-RELATED"/>
    <property type="match status" value="1"/>
</dbReference>
<reference evidence="2 3" key="1">
    <citation type="journal article" date="2020" name="Data Brief">
        <title>Data of de novo genome assembly of the Chlamydia psittaci strain isolated from the livestock in Volga Region, Russian Federation.</title>
        <authorList>
            <person name="Feodorova V.A."/>
            <person name="Zaitsev S.S."/>
            <person name="Khizhnyakova M.A."/>
            <person name="Saltykov Y.V."/>
            <person name="Evstifeev V.V."/>
            <person name="Khusainov F.M."/>
            <person name="Yakovlev S.I."/>
            <person name="Larionova O.S."/>
            <person name="Motin V.L."/>
        </authorList>
    </citation>
    <scope>NUCLEOTIDE SEQUENCE [LARGE SCALE GENOMIC DNA]</scope>
    <source>
        <strain evidence="2 3">Rostinovo-70</strain>
    </source>
</reference>
<keyword evidence="3" id="KW-1185">Reference proteome</keyword>
<accession>A0ABX5VYA8</accession>
<evidence type="ECO:0000313" key="2">
    <source>
        <dbReference type="EMBL" id="QDE37537.1"/>
    </source>
</evidence>
<dbReference type="Gene3D" id="3.30.930.10">
    <property type="entry name" value="Bira Bifunctional Protein, Domain 2"/>
    <property type="match status" value="1"/>
</dbReference>
<proteinExistence type="predicted"/>